<evidence type="ECO:0000256" key="1">
    <source>
        <dbReference type="ARBA" id="ARBA00001933"/>
    </source>
</evidence>
<dbReference type="PANTHER" id="PTHR42790">
    <property type="entry name" value="AMINOTRANSFERASE"/>
    <property type="match status" value="1"/>
</dbReference>
<dbReference type="Gene3D" id="3.90.1150.10">
    <property type="entry name" value="Aspartate Aminotransferase, domain 1"/>
    <property type="match status" value="1"/>
</dbReference>
<dbReference type="EMBL" id="CP017758">
    <property type="protein sequence ID" value="AQV98553.1"/>
    <property type="molecule type" value="Genomic_DNA"/>
</dbReference>
<dbReference type="Gene3D" id="3.40.640.10">
    <property type="entry name" value="Type I PLP-dependent aspartate aminotransferase-like (Major domain)"/>
    <property type="match status" value="1"/>
</dbReference>
<dbReference type="FunFam" id="3.40.640.10:FF:000053">
    <property type="entry name" value="Aminotransferase, class I"/>
    <property type="match status" value="1"/>
</dbReference>
<evidence type="ECO:0000313" key="8">
    <source>
        <dbReference type="EMBL" id="AQV98553.1"/>
    </source>
</evidence>
<dbReference type="GO" id="GO:0008483">
    <property type="term" value="F:transaminase activity"/>
    <property type="evidence" value="ECO:0007669"/>
    <property type="project" value="UniProtKB-KW"/>
</dbReference>
<evidence type="ECO:0000256" key="5">
    <source>
        <dbReference type="ARBA" id="ARBA00022679"/>
    </source>
</evidence>
<keyword evidence="5 8" id="KW-0808">Transferase</keyword>
<protein>
    <submittedName>
        <fullName evidence="8">Aspartate aminotransferase</fullName>
    </submittedName>
</protein>
<reference evidence="9" key="1">
    <citation type="submission" date="2017-02" db="EMBL/GenBank/DDBJ databases">
        <title>Complete genome sequence of Cupriavidus necator strain NH9, a 3-chlorobenzoate degrader.</title>
        <authorList>
            <person name="Moriuchi R."/>
            <person name="Dohra H."/>
            <person name="Ogawa N."/>
        </authorList>
    </citation>
    <scope>NUCLEOTIDE SEQUENCE [LARGE SCALE GENOMIC DNA]</scope>
    <source>
        <strain evidence="9">NH9</strain>
    </source>
</reference>
<name>A0A1U9V0X9_CUPNE</name>
<evidence type="ECO:0000256" key="3">
    <source>
        <dbReference type="ARBA" id="ARBA00011738"/>
    </source>
</evidence>
<sequence>MPLDMDTTQITNVAAGILPHAPLHPSARSPDAEGFAGRVGRVQSSAVRDLLKYSKIPGVISLAGGIPAPDLFDSAGLRESLAAVVDSGATSAFQYGLTEGEPALREQIAHLLRHRGFAASPAGILVTSGSQQGLDLAARTLLNPGDTVLVERPSYLAALQAFGLAEANIVSVPSDESGIDVDWIESYASRHPIKAIYVVPNFGNPSGRTLSLERRQQLAHFSGSTGTYIIEDDPYGELRLSGNPVASIVALAAGSAAQSRVLYLSSFSKILSPGLRVGRMVLPPAVFDQAALVKQATDLHTCSLSQHLIAAYLANGRLQPRFELLRNAYRERRDALIAGLRRHLGEAIDFNAPEGGMFLWARFAAQVDTAQVLQAAIQAGVIFVPGAAFFADAPERNTLRLSYSTVDTESADIGASRLAQALRASCNGALPSAISADGMRRVKN</sequence>
<dbReference type="InterPro" id="IPR004839">
    <property type="entry name" value="Aminotransferase_I/II_large"/>
</dbReference>
<feature type="domain" description="Aminotransferase class I/classII large" evidence="7">
    <location>
        <begin position="90"/>
        <end position="418"/>
    </location>
</feature>
<dbReference type="KEGG" id="cuh:BJN34_32265"/>
<dbReference type="GO" id="GO:1901605">
    <property type="term" value="P:alpha-amino acid metabolic process"/>
    <property type="evidence" value="ECO:0007669"/>
    <property type="project" value="TreeGrafter"/>
</dbReference>
<comment type="similarity">
    <text evidence="2">Belongs to the class-I pyridoxal-phosphate-dependent aminotransferase family.</text>
</comment>
<dbReference type="GO" id="GO:0030170">
    <property type="term" value="F:pyridoxal phosphate binding"/>
    <property type="evidence" value="ECO:0007669"/>
    <property type="project" value="InterPro"/>
</dbReference>
<dbReference type="PANTHER" id="PTHR42790:SF19">
    <property type="entry name" value="KYNURENINE_ALPHA-AMINOADIPATE AMINOTRANSFERASE, MITOCHONDRIAL"/>
    <property type="match status" value="1"/>
</dbReference>
<organism evidence="8 9">
    <name type="scientific">Cupriavidus necator</name>
    <name type="common">Alcaligenes eutrophus</name>
    <name type="synonym">Ralstonia eutropha</name>
    <dbReference type="NCBI Taxonomy" id="106590"/>
    <lineage>
        <taxon>Bacteria</taxon>
        <taxon>Pseudomonadati</taxon>
        <taxon>Pseudomonadota</taxon>
        <taxon>Betaproteobacteria</taxon>
        <taxon>Burkholderiales</taxon>
        <taxon>Burkholderiaceae</taxon>
        <taxon>Cupriavidus</taxon>
    </lineage>
</organism>
<accession>A0A1U9V0X9</accession>
<keyword evidence="4 8" id="KW-0032">Aminotransferase</keyword>
<gene>
    <name evidence="8" type="ORF">BJN34_32265</name>
</gene>
<evidence type="ECO:0000256" key="2">
    <source>
        <dbReference type="ARBA" id="ARBA00007441"/>
    </source>
</evidence>
<comment type="subunit">
    <text evidence="3">Homodimer.</text>
</comment>
<dbReference type="SUPFAM" id="SSF53383">
    <property type="entry name" value="PLP-dependent transferases"/>
    <property type="match status" value="1"/>
</dbReference>
<evidence type="ECO:0000256" key="4">
    <source>
        <dbReference type="ARBA" id="ARBA00022576"/>
    </source>
</evidence>
<dbReference type="AlphaFoldDB" id="A0A1U9V0X9"/>
<dbReference type="RefSeq" id="WP_234825038.1">
    <property type="nucleotide sequence ID" value="NZ_CP017758.1"/>
</dbReference>
<dbReference type="InterPro" id="IPR050859">
    <property type="entry name" value="Class-I_PLP-dep_aminotransf"/>
</dbReference>
<proteinExistence type="inferred from homology"/>
<dbReference type="Pfam" id="PF00155">
    <property type="entry name" value="Aminotran_1_2"/>
    <property type="match status" value="1"/>
</dbReference>
<dbReference type="InterPro" id="IPR015424">
    <property type="entry name" value="PyrdxlP-dep_Trfase"/>
</dbReference>
<dbReference type="InterPro" id="IPR015421">
    <property type="entry name" value="PyrdxlP-dep_Trfase_major"/>
</dbReference>
<dbReference type="InterPro" id="IPR015422">
    <property type="entry name" value="PyrdxlP-dep_Trfase_small"/>
</dbReference>
<evidence type="ECO:0000256" key="6">
    <source>
        <dbReference type="ARBA" id="ARBA00022898"/>
    </source>
</evidence>
<dbReference type="Proteomes" id="UP000189627">
    <property type="component" value="Chromosome 2"/>
</dbReference>
<dbReference type="CDD" id="cd00609">
    <property type="entry name" value="AAT_like"/>
    <property type="match status" value="1"/>
</dbReference>
<evidence type="ECO:0000259" key="7">
    <source>
        <dbReference type="Pfam" id="PF00155"/>
    </source>
</evidence>
<keyword evidence="6" id="KW-0663">Pyridoxal phosphate</keyword>
<evidence type="ECO:0000313" key="9">
    <source>
        <dbReference type="Proteomes" id="UP000189627"/>
    </source>
</evidence>
<comment type="cofactor">
    <cofactor evidence="1">
        <name>pyridoxal 5'-phosphate</name>
        <dbReference type="ChEBI" id="CHEBI:597326"/>
    </cofactor>
</comment>